<keyword evidence="7" id="KW-1185">Reference proteome</keyword>
<evidence type="ECO:0000256" key="2">
    <source>
        <dbReference type="ARBA" id="ARBA00031870"/>
    </source>
</evidence>
<evidence type="ECO:0000256" key="4">
    <source>
        <dbReference type="PROSITE-ProRule" id="PRU00182"/>
    </source>
</evidence>
<dbReference type="AlphaFoldDB" id="A0A4R7UCT0"/>
<proteinExistence type="predicted"/>
<evidence type="ECO:0000313" key="7">
    <source>
        <dbReference type="Proteomes" id="UP000295757"/>
    </source>
</evidence>
<dbReference type="InterPro" id="IPR020103">
    <property type="entry name" value="PsdUridine_synth_cat_dom_sf"/>
</dbReference>
<dbReference type="OrthoDB" id="9807829at2"/>
<keyword evidence="4" id="KW-0694">RNA-binding</keyword>
<evidence type="ECO:0000259" key="5">
    <source>
        <dbReference type="Pfam" id="PF00849"/>
    </source>
</evidence>
<evidence type="ECO:0000256" key="3">
    <source>
        <dbReference type="ARBA" id="ARBA00033164"/>
    </source>
</evidence>
<gene>
    <name evidence="6" type="ORF">BCF59_0149</name>
</gene>
<evidence type="ECO:0000256" key="1">
    <source>
        <dbReference type="ARBA" id="ARBA00000073"/>
    </source>
</evidence>
<sequence length="279" mass="32574">MYEIIATENDAGRTLYKLLCKYLNNLPLSRIEKLFRKKDIKVNQNRKVTKDQVVNLGDSIVIYGVNDLKKPETFQKISYDFKIIYEDNNILIIDKKSGVVVHSETNCLDNQILSYLNYQNIDSFKPSHIGRLDKETSGLIVYAKNYATLVAFNENNHHFIKRYLFKSDFNLPYLELELYFYKQSDGKIKTSPKAKNGYKYAKTIFYLDGNKQIAEIKTGRKHQIRLSLKYLGKPIYGDIKYGGKRANRLMLHSYYLKIDSLTGNLSYLNGFEFYSKPKL</sequence>
<dbReference type="Pfam" id="PF00849">
    <property type="entry name" value="PseudoU_synth_2"/>
    <property type="match status" value="1"/>
</dbReference>
<dbReference type="CDD" id="cd02869">
    <property type="entry name" value="PseudoU_synth_RluA_like"/>
    <property type="match status" value="1"/>
</dbReference>
<comment type="catalytic activity">
    <reaction evidence="1">
        <text>a uridine in RNA = a pseudouridine in RNA</text>
        <dbReference type="Rhea" id="RHEA:48348"/>
        <dbReference type="Rhea" id="RHEA-COMP:12068"/>
        <dbReference type="Rhea" id="RHEA-COMP:12069"/>
        <dbReference type="ChEBI" id="CHEBI:65314"/>
        <dbReference type="ChEBI" id="CHEBI:65315"/>
    </reaction>
</comment>
<comment type="caution">
    <text evidence="6">The sequence shown here is derived from an EMBL/GenBank/DDBJ whole genome shotgun (WGS) entry which is preliminary data.</text>
</comment>
<dbReference type="GO" id="GO:0003723">
    <property type="term" value="F:RNA binding"/>
    <property type="evidence" value="ECO:0007669"/>
    <property type="project" value="UniProtKB-KW"/>
</dbReference>
<dbReference type="InterPro" id="IPR006145">
    <property type="entry name" value="PsdUridine_synth_RsuA/RluA"/>
</dbReference>
<dbReference type="GO" id="GO:0009982">
    <property type="term" value="F:pseudouridine synthase activity"/>
    <property type="evidence" value="ECO:0007669"/>
    <property type="project" value="InterPro"/>
</dbReference>
<dbReference type="PANTHER" id="PTHR21600">
    <property type="entry name" value="MITOCHONDRIAL RNA PSEUDOURIDINE SYNTHASE"/>
    <property type="match status" value="1"/>
</dbReference>
<dbReference type="EMBL" id="SOCN01000001">
    <property type="protein sequence ID" value="TDV24199.1"/>
    <property type="molecule type" value="Genomic_DNA"/>
</dbReference>
<dbReference type="GO" id="GO:0140098">
    <property type="term" value="F:catalytic activity, acting on RNA"/>
    <property type="evidence" value="ECO:0007669"/>
    <property type="project" value="UniProtKB-ARBA"/>
</dbReference>
<dbReference type="Proteomes" id="UP000295757">
    <property type="component" value="Unassembled WGS sequence"/>
</dbReference>
<reference evidence="6 7" key="1">
    <citation type="submission" date="2019-03" db="EMBL/GenBank/DDBJ databases">
        <title>Genomic Encyclopedia of Archaeal and Bacterial Type Strains, Phase II (KMG-II): from individual species to whole genera.</title>
        <authorList>
            <person name="Goeker M."/>
        </authorList>
    </citation>
    <scope>NUCLEOTIDE SEQUENCE [LARGE SCALE GENOMIC DNA]</scope>
    <source>
        <strain evidence="6 7">ATCC 35214</strain>
    </source>
</reference>
<feature type="domain" description="Pseudouridine synthase RsuA/RluA-like" evidence="5">
    <location>
        <begin position="89"/>
        <end position="228"/>
    </location>
</feature>
<dbReference type="SUPFAM" id="SSF55120">
    <property type="entry name" value="Pseudouridine synthase"/>
    <property type="match status" value="1"/>
</dbReference>
<dbReference type="PANTHER" id="PTHR21600:SF92">
    <property type="entry name" value="RIBOSOMAL LARGE SUBUNIT PSEUDOURIDINE SYNTHASE C"/>
    <property type="match status" value="1"/>
</dbReference>
<dbReference type="GO" id="GO:0000455">
    <property type="term" value="P:enzyme-directed rRNA pseudouridine synthesis"/>
    <property type="evidence" value="ECO:0007669"/>
    <property type="project" value="TreeGrafter"/>
</dbReference>
<dbReference type="Gene3D" id="3.30.2350.10">
    <property type="entry name" value="Pseudouridine synthase"/>
    <property type="match status" value="1"/>
</dbReference>
<organism evidence="6 7">
    <name type="scientific">Mycoplasmopsis mustelae</name>
    <dbReference type="NCBI Taxonomy" id="171289"/>
    <lineage>
        <taxon>Bacteria</taxon>
        <taxon>Bacillati</taxon>
        <taxon>Mycoplasmatota</taxon>
        <taxon>Mycoplasmoidales</taxon>
        <taxon>Metamycoplasmataceae</taxon>
        <taxon>Mycoplasmopsis</taxon>
    </lineage>
</organism>
<dbReference type="InterPro" id="IPR050188">
    <property type="entry name" value="RluA_PseudoU_synthase"/>
</dbReference>
<accession>A0A4R7UCT0</accession>
<dbReference type="RefSeq" id="WP_134110257.1">
    <property type="nucleotide sequence ID" value="NZ_SOCN01000001.1"/>
</dbReference>
<dbReference type="PROSITE" id="PS50889">
    <property type="entry name" value="S4"/>
    <property type="match status" value="1"/>
</dbReference>
<evidence type="ECO:0000313" key="6">
    <source>
        <dbReference type="EMBL" id="TDV24199.1"/>
    </source>
</evidence>
<protein>
    <recommendedName>
        <fullName evidence="2">RNA pseudouridylate synthase</fullName>
    </recommendedName>
    <alternativeName>
        <fullName evidence="3">RNA-uridine isomerase</fullName>
    </alternativeName>
</protein>
<name>A0A4R7UCT0_9BACT</name>